<feature type="domain" description="Aminotransferase class I/classII large" evidence="7">
    <location>
        <begin position="97"/>
        <end position="469"/>
    </location>
</feature>
<dbReference type="GO" id="GO:0006520">
    <property type="term" value="P:amino acid metabolic process"/>
    <property type="evidence" value="ECO:0007669"/>
    <property type="project" value="InterPro"/>
</dbReference>
<dbReference type="InterPro" id="IPR004839">
    <property type="entry name" value="Aminotransferase_I/II_large"/>
</dbReference>
<evidence type="ECO:0000256" key="4">
    <source>
        <dbReference type="ARBA" id="ARBA00022679"/>
    </source>
</evidence>
<dbReference type="Proteomes" id="UP001212841">
    <property type="component" value="Unassembled WGS sequence"/>
</dbReference>
<dbReference type="Pfam" id="PF00155">
    <property type="entry name" value="Aminotran_1_2"/>
    <property type="match status" value="1"/>
</dbReference>
<reference evidence="8" key="1">
    <citation type="submission" date="2020-05" db="EMBL/GenBank/DDBJ databases">
        <title>Phylogenomic resolution of chytrid fungi.</title>
        <authorList>
            <person name="Stajich J.E."/>
            <person name="Amses K."/>
            <person name="Simmons R."/>
            <person name="Seto K."/>
            <person name="Myers J."/>
            <person name="Bonds A."/>
            <person name="Quandt C.A."/>
            <person name="Barry K."/>
            <person name="Liu P."/>
            <person name="Grigoriev I."/>
            <person name="Longcore J.E."/>
            <person name="James T.Y."/>
        </authorList>
    </citation>
    <scope>NUCLEOTIDE SEQUENCE</scope>
    <source>
        <strain evidence="8">JEL0318</strain>
    </source>
</reference>
<evidence type="ECO:0000313" key="9">
    <source>
        <dbReference type="Proteomes" id="UP001212841"/>
    </source>
</evidence>
<dbReference type="GO" id="GO:0008483">
    <property type="term" value="F:transaminase activity"/>
    <property type="evidence" value="ECO:0007669"/>
    <property type="project" value="UniProtKB-KW"/>
</dbReference>
<dbReference type="GO" id="GO:0030170">
    <property type="term" value="F:pyridoxal phosphate binding"/>
    <property type="evidence" value="ECO:0007669"/>
    <property type="project" value="InterPro"/>
</dbReference>
<accession>A0AAD5SQL2</accession>
<keyword evidence="9" id="KW-1185">Reference proteome</keyword>
<dbReference type="CDD" id="cd00609">
    <property type="entry name" value="AAT_like"/>
    <property type="match status" value="1"/>
</dbReference>
<proteinExistence type="inferred from homology"/>
<comment type="similarity">
    <text evidence="2">Belongs to the class-I pyridoxal-phosphate-dependent aminotransferase family.</text>
</comment>
<dbReference type="AlphaFoldDB" id="A0AAD5SQL2"/>
<dbReference type="InterPro" id="IPR050596">
    <property type="entry name" value="AspAT/PAT-like"/>
</dbReference>
<evidence type="ECO:0000256" key="6">
    <source>
        <dbReference type="SAM" id="MobiDB-lite"/>
    </source>
</evidence>
<sequence length="484" mass="54093">MPPVAEQQVQHDNAPSLAQKHSFRKAVETVVEQLRRGENDSEAHQKLRDYAGNAHGQGSNRLSTLPSFEAPSNTGVIYVSDRASKKGYKQGALDWGNFGQGAPEVGHIDGAIDRPLTINAELDHFEYAPVAGTRPLREAVANLYNVQYREGKPSQYTYENVCIVPGGRAGLTRIAAAIGDANVGFFLPDYTAYEQLLSIFKRFVPIPTPLDRATAHNILPDFLEREVSSRGLGVVWKSNPANPTGQLVQGKELQEWINIGKKHRATLVLDEFYSRYIYPDDENDFGKTVSAAEFVDNVDMDPVVIVDGLTKSWRLPGWRVCWIVGPKEFISAMTSAGSFLDGGTNHVLQAAAVPLLEPKRVFNDTVALQKHFKKKRDYVLQKLKELKLHAEDPPNATFYLWLDLQGLPEPINNGMGFFEAALDEKVIVVPGIFFDINPGHRRELFDSPYHHHVRLSYGPTLEELKRGLEGLERMLVKHGYIQKS</sequence>
<dbReference type="PANTHER" id="PTHR46383:SF1">
    <property type="entry name" value="ASPARTATE AMINOTRANSFERASE"/>
    <property type="match status" value="1"/>
</dbReference>
<dbReference type="PANTHER" id="PTHR46383">
    <property type="entry name" value="ASPARTATE AMINOTRANSFERASE"/>
    <property type="match status" value="1"/>
</dbReference>
<evidence type="ECO:0000256" key="3">
    <source>
        <dbReference type="ARBA" id="ARBA00022576"/>
    </source>
</evidence>
<keyword evidence="3" id="KW-0032">Aminotransferase</keyword>
<dbReference type="InterPro" id="IPR015424">
    <property type="entry name" value="PyrdxlP-dep_Trfase"/>
</dbReference>
<dbReference type="InterPro" id="IPR015421">
    <property type="entry name" value="PyrdxlP-dep_Trfase_major"/>
</dbReference>
<keyword evidence="4" id="KW-0808">Transferase</keyword>
<feature type="region of interest" description="Disordered" evidence="6">
    <location>
        <begin position="1"/>
        <end position="20"/>
    </location>
</feature>
<comment type="caution">
    <text evidence="8">The sequence shown here is derived from an EMBL/GenBank/DDBJ whole genome shotgun (WGS) entry which is preliminary data.</text>
</comment>
<evidence type="ECO:0000256" key="5">
    <source>
        <dbReference type="ARBA" id="ARBA00022898"/>
    </source>
</evidence>
<dbReference type="EMBL" id="JADGJD010000035">
    <property type="protein sequence ID" value="KAJ3056394.1"/>
    <property type="molecule type" value="Genomic_DNA"/>
</dbReference>
<dbReference type="SUPFAM" id="SSF53383">
    <property type="entry name" value="PLP-dependent transferases"/>
    <property type="match status" value="1"/>
</dbReference>
<dbReference type="Gene3D" id="3.40.640.10">
    <property type="entry name" value="Type I PLP-dependent aspartate aminotransferase-like (Major domain)"/>
    <property type="match status" value="1"/>
</dbReference>
<evidence type="ECO:0000256" key="2">
    <source>
        <dbReference type="ARBA" id="ARBA00007441"/>
    </source>
</evidence>
<name>A0AAD5SQL2_9FUNG</name>
<evidence type="ECO:0000313" key="8">
    <source>
        <dbReference type="EMBL" id="KAJ3056394.1"/>
    </source>
</evidence>
<evidence type="ECO:0000259" key="7">
    <source>
        <dbReference type="Pfam" id="PF00155"/>
    </source>
</evidence>
<organism evidence="8 9">
    <name type="scientific">Rhizophlyctis rosea</name>
    <dbReference type="NCBI Taxonomy" id="64517"/>
    <lineage>
        <taxon>Eukaryota</taxon>
        <taxon>Fungi</taxon>
        <taxon>Fungi incertae sedis</taxon>
        <taxon>Chytridiomycota</taxon>
        <taxon>Chytridiomycota incertae sedis</taxon>
        <taxon>Chytridiomycetes</taxon>
        <taxon>Rhizophlyctidales</taxon>
        <taxon>Rhizophlyctidaceae</taxon>
        <taxon>Rhizophlyctis</taxon>
    </lineage>
</organism>
<keyword evidence="5" id="KW-0663">Pyridoxal phosphate</keyword>
<evidence type="ECO:0000256" key="1">
    <source>
        <dbReference type="ARBA" id="ARBA00001933"/>
    </source>
</evidence>
<protein>
    <recommendedName>
        <fullName evidence="7">Aminotransferase class I/classII large domain-containing protein</fullName>
    </recommendedName>
</protein>
<gene>
    <name evidence="8" type="ORF">HK097_007123</name>
</gene>
<comment type="cofactor">
    <cofactor evidence="1">
        <name>pyridoxal 5'-phosphate</name>
        <dbReference type="ChEBI" id="CHEBI:597326"/>
    </cofactor>
</comment>